<dbReference type="EMBL" id="DTGZ01000092">
    <property type="protein sequence ID" value="HGV97607.1"/>
    <property type="molecule type" value="Genomic_DNA"/>
</dbReference>
<keyword evidence="4" id="KW-0472">Membrane</keyword>
<evidence type="ECO:0000256" key="4">
    <source>
        <dbReference type="SAM" id="Phobius"/>
    </source>
</evidence>
<dbReference type="AlphaFoldDB" id="A0A7C4TBH1"/>
<sequence length="528" mass="59120">MEKDEIQKMEISYAKTGGLSIIFFCILIEIVFLIGWLLKFMLVPGILPVIIGVLLILGIIIYLLSRKNFYSPIMSYIVTTVTALILTICLGFVKPEIRTPFFLIYFYIVLHSAYSLGIKNGLYTIIFIDTAYAIMTILTKNLYSESNPGLEFTKLILFTIINFLIVIEFDRNILRLRRLREVLQHAEKGEFSGRFVDENRYDEIYFLGKCVNNLLEFLLKMAKSIGEISQNLNNISTQMASVANEISTSVSEVDTTTRKMAEGVNQQHRQLDKSINISKSLNEINLKVVNSIKLVAGQSSKFLTNLTDVLNKSDQINKNIEIIGERYEYLIGLMAKLQDVSNTISTIIETINNISEKINILSLNASIEAARAGEYGRGFSIVADEVKKLADSTQNSATEIDKIIKEMTDSIRIVSESSEAVKKVINEGSFVVKATAESLTEISSGVNELNNAVKEITEVITHEGKELENMIKQVEESFIISRENSEAAEKILAALEEQAGAVEEFAGVSQNLLSLVNQLKEITKILKL</sequence>
<feature type="transmembrane region" description="Helical" evidence="4">
    <location>
        <begin position="155"/>
        <end position="174"/>
    </location>
</feature>
<comment type="caution">
    <text evidence="6">The sequence shown here is derived from an EMBL/GenBank/DDBJ whole genome shotgun (WGS) entry which is preliminary data.</text>
</comment>
<evidence type="ECO:0000256" key="3">
    <source>
        <dbReference type="PROSITE-ProRule" id="PRU00284"/>
    </source>
</evidence>
<keyword evidence="4" id="KW-0812">Transmembrane</keyword>
<evidence type="ECO:0000256" key="2">
    <source>
        <dbReference type="ARBA" id="ARBA00029447"/>
    </source>
</evidence>
<keyword evidence="4" id="KW-1133">Transmembrane helix</keyword>
<dbReference type="PANTHER" id="PTHR32089">
    <property type="entry name" value="METHYL-ACCEPTING CHEMOTAXIS PROTEIN MCPB"/>
    <property type="match status" value="1"/>
</dbReference>
<dbReference type="GO" id="GO:0004888">
    <property type="term" value="F:transmembrane signaling receptor activity"/>
    <property type="evidence" value="ECO:0007669"/>
    <property type="project" value="InterPro"/>
</dbReference>
<name>A0A7C4TBH1_UNCW3</name>
<dbReference type="InterPro" id="IPR004090">
    <property type="entry name" value="Chemotax_Me-accpt_rcpt"/>
</dbReference>
<proteinExistence type="inferred from homology"/>
<dbReference type="PRINTS" id="PR00260">
    <property type="entry name" value="CHEMTRNSDUCR"/>
</dbReference>
<feature type="transmembrane region" description="Helical" evidence="4">
    <location>
        <begin position="21"/>
        <end position="39"/>
    </location>
</feature>
<feature type="domain" description="Methyl-accepting transducer" evidence="5">
    <location>
        <begin position="242"/>
        <end position="478"/>
    </location>
</feature>
<feature type="transmembrane region" description="Helical" evidence="4">
    <location>
        <begin position="76"/>
        <end position="93"/>
    </location>
</feature>
<reference evidence="6" key="1">
    <citation type="journal article" date="2020" name="mSystems">
        <title>Genome- and Community-Level Interaction Insights into Carbon Utilization and Element Cycling Functions of Hydrothermarchaeota in Hydrothermal Sediment.</title>
        <authorList>
            <person name="Zhou Z."/>
            <person name="Liu Y."/>
            <person name="Xu W."/>
            <person name="Pan J."/>
            <person name="Luo Z.H."/>
            <person name="Li M."/>
        </authorList>
    </citation>
    <scope>NUCLEOTIDE SEQUENCE [LARGE SCALE GENOMIC DNA]</scope>
    <source>
        <strain evidence="6">SpSt-774</strain>
    </source>
</reference>
<accession>A0A7C4TBH1</accession>
<gene>
    <name evidence="6" type="ORF">ENV60_04860</name>
</gene>
<dbReference type="GO" id="GO:0006935">
    <property type="term" value="P:chemotaxis"/>
    <property type="evidence" value="ECO:0007669"/>
    <property type="project" value="InterPro"/>
</dbReference>
<feature type="transmembrane region" description="Helical" evidence="4">
    <location>
        <begin position="99"/>
        <end position="116"/>
    </location>
</feature>
<dbReference type="SMART" id="SM00283">
    <property type="entry name" value="MA"/>
    <property type="match status" value="1"/>
</dbReference>
<dbReference type="Gene3D" id="1.10.287.950">
    <property type="entry name" value="Methyl-accepting chemotaxis protein"/>
    <property type="match status" value="1"/>
</dbReference>
<dbReference type="InterPro" id="IPR004089">
    <property type="entry name" value="MCPsignal_dom"/>
</dbReference>
<comment type="similarity">
    <text evidence="2">Belongs to the methyl-accepting chemotaxis (MCP) protein family.</text>
</comment>
<evidence type="ECO:0000256" key="1">
    <source>
        <dbReference type="ARBA" id="ARBA00023224"/>
    </source>
</evidence>
<feature type="transmembrane region" description="Helical" evidence="4">
    <location>
        <begin position="45"/>
        <end position="64"/>
    </location>
</feature>
<evidence type="ECO:0000259" key="5">
    <source>
        <dbReference type="PROSITE" id="PS50111"/>
    </source>
</evidence>
<dbReference type="PROSITE" id="PS50111">
    <property type="entry name" value="CHEMOTAXIS_TRANSDUC_2"/>
    <property type="match status" value="1"/>
</dbReference>
<dbReference type="Pfam" id="PF00015">
    <property type="entry name" value="MCPsignal"/>
    <property type="match status" value="1"/>
</dbReference>
<dbReference type="PANTHER" id="PTHR32089:SF112">
    <property type="entry name" value="LYSOZYME-LIKE PROTEIN-RELATED"/>
    <property type="match status" value="1"/>
</dbReference>
<dbReference type="GO" id="GO:0016020">
    <property type="term" value="C:membrane"/>
    <property type="evidence" value="ECO:0007669"/>
    <property type="project" value="InterPro"/>
</dbReference>
<dbReference type="GO" id="GO:0007165">
    <property type="term" value="P:signal transduction"/>
    <property type="evidence" value="ECO:0007669"/>
    <property type="project" value="UniProtKB-KW"/>
</dbReference>
<evidence type="ECO:0000313" key="6">
    <source>
        <dbReference type="EMBL" id="HGV97607.1"/>
    </source>
</evidence>
<protein>
    <recommendedName>
        <fullName evidence="5">Methyl-accepting transducer domain-containing protein</fullName>
    </recommendedName>
</protein>
<dbReference type="SUPFAM" id="SSF58104">
    <property type="entry name" value="Methyl-accepting chemotaxis protein (MCP) signaling domain"/>
    <property type="match status" value="1"/>
</dbReference>
<keyword evidence="1 3" id="KW-0807">Transducer</keyword>
<organism evidence="6">
    <name type="scientific">candidate division WOR-3 bacterium</name>
    <dbReference type="NCBI Taxonomy" id="2052148"/>
    <lineage>
        <taxon>Bacteria</taxon>
        <taxon>Bacteria division WOR-3</taxon>
    </lineage>
</organism>